<keyword evidence="2" id="KW-1185">Reference proteome</keyword>
<name>A0ACB9RJD1_9MYRT</name>
<evidence type="ECO:0000313" key="2">
    <source>
        <dbReference type="Proteomes" id="UP001057402"/>
    </source>
</evidence>
<reference evidence="2" key="1">
    <citation type="journal article" date="2023" name="Front. Plant Sci.">
        <title>Chromosomal-level genome assembly of Melastoma candidum provides insights into trichome evolution.</title>
        <authorList>
            <person name="Zhong Y."/>
            <person name="Wu W."/>
            <person name="Sun C."/>
            <person name="Zou P."/>
            <person name="Liu Y."/>
            <person name="Dai S."/>
            <person name="Zhou R."/>
        </authorList>
    </citation>
    <scope>NUCLEOTIDE SEQUENCE [LARGE SCALE GENOMIC DNA]</scope>
</reference>
<sequence>MIRLRLDPTSISPSSLDDLLLTSFNHNYDDDEDEEDSVGGVSRISSEESKRKREIVRVILSGDTASLKPNSGQAVAVWGAPRVERKVNVAKDVVVEEEEEEEEDKFGNLGLRELISDGGATNGVAKRVLHRNWQPRGPLDEKFGLANLQRTHTSSPSIIRAMHSKPLKFHGA</sequence>
<evidence type="ECO:0000313" key="1">
    <source>
        <dbReference type="EMBL" id="KAI4378608.1"/>
    </source>
</evidence>
<dbReference type="EMBL" id="CM042883">
    <property type="protein sequence ID" value="KAI4378608.1"/>
    <property type="molecule type" value="Genomic_DNA"/>
</dbReference>
<comment type="caution">
    <text evidence="1">The sequence shown here is derived from an EMBL/GenBank/DDBJ whole genome shotgun (WGS) entry which is preliminary data.</text>
</comment>
<proteinExistence type="predicted"/>
<organism evidence="1 2">
    <name type="scientific">Melastoma candidum</name>
    <dbReference type="NCBI Taxonomy" id="119954"/>
    <lineage>
        <taxon>Eukaryota</taxon>
        <taxon>Viridiplantae</taxon>
        <taxon>Streptophyta</taxon>
        <taxon>Embryophyta</taxon>
        <taxon>Tracheophyta</taxon>
        <taxon>Spermatophyta</taxon>
        <taxon>Magnoliopsida</taxon>
        <taxon>eudicotyledons</taxon>
        <taxon>Gunneridae</taxon>
        <taxon>Pentapetalae</taxon>
        <taxon>rosids</taxon>
        <taxon>malvids</taxon>
        <taxon>Myrtales</taxon>
        <taxon>Melastomataceae</taxon>
        <taxon>Melastomatoideae</taxon>
        <taxon>Melastomateae</taxon>
        <taxon>Melastoma</taxon>
    </lineage>
</organism>
<accession>A0ACB9RJD1</accession>
<dbReference type="Proteomes" id="UP001057402">
    <property type="component" value="Chromosome 4"/>
</dbReference>
<protein>
    <submittedName>
        <fullName evidence="1">Uncharacterized protein</fullName>
    </submittedName>
</protein>
<gene>
    <name evidence="1" type="ORF">MLD38_016065</name>
</gene>